<comment type="similarity">
    <text evidence="1">Belongs to the CapA family.</text>
</comment>
<dbReference type="InterPro" id="IPR019079">
    <property type="entry name" value="Capsule_synth_CapA"/>
</dbReference>
<name>A0A426U2H3_9CHLR</name>
<evidence type="ECO:0000259" key="4">
    <source>
        <dbReference type="SMART" id="SM00854"/>
    </source>
</evidence>
<feature type="region of interest" description="Disordered" evidence="2">
    <location>
        <begin position="716"/>
        <end position="754"/>
    </location>
</feature>
<keyword evidence="3" id="KW-1133">Transmembrane helix</keyword>
<evidence type="ECO:0000313" key="6">
    <source>
        <dbReference type="Proteomes" id="UP000280307"/>
    </source>
</evidence>
<organism evidence="5 6">
    <name type="scientific">Candidatus Viridilinea halotolerans</name>
    <dbReference type="NCBI Taxonomy" id="2491704"/>
    <lineage>
        <taxon>Bacteria</taxon>
        <taxon>Bacillati</taxon>
        <taxon>Chloroflexota</taxon>
        <taxon>Chloroflexia</taxon>
        <taxon>Chloroflexales</taxon>
        <taxon>Chloroflexineae</taxon>
        <taxon>Oscillochloridaceae</taxon>
        <taxon>Candidatus Viridilinea</taxon>
    </lineage>
</organism>
<evidence type="ECO:0000256" key="3">
    <source>
        <dbReference type="SAM" id="Phobius"/>
    </source>
</evidence>
<accession>A0A426U2H3</accession>
<reference evidence="5 6" key="1">
    <citation type="submission" date="2018-12" db="EMBL/GenBank/DDBJ databases">
        <title>Genome Sequence of Candidatus Viridilinea halotolerans isolated from saline sulfide-rich spring.</title>
        <authorList>
            <person name="Grouzdev D.S."/>
            <person name="Burganskaya E.I."/>
            <person name="Krutkina M.S."/>
            <person name="Sukhacheva M.V."/>
            <person name="Gorlenko V.M."/>
        </authorList>
    </citation>
    <scope>NUCLEOTIDE SEQUENCE [LARGE SCALE GENOMIC DNA]</scope>
    <source>
        <strain evidence="5">Chok-6</strain>
    </source>
</reference>
<keyword evidence="3" id="KW-0472">Membrane</keyword>
<dbReference type="CDD" id="cd07381">
    <property type="entry name" value="MPP_CapA"/>
    <property type="match status" value="1"/>
</dbReference>
<dbReference type="Gene3D" id="3.60.21.10">
    <property type="match status" value="1"/>
</dbReference>
<dbReference type="Pfam" id="PF09587">
    <property type="entry name" value="PGA_cap"/>
    <property type="match status" value="1"/>
</dbReference>
<evidence type="ECO:0000313" key="5">
    <source>
        <dbReference type="EMBL" id="RRR73810.1"/>
    </source>
</evidence>
<dbReference type="PANTHER" id="PTHR33393">
    <property type="entry name" value="POLYGLUTAMINE SYNTHESIS ACCESSORY PROTEIN RV0574C-RELATED"/>
    <property type="match status" value="1"/>
</dbReference>
<dbReference type="InterPro" id="IPR029052">
    <property type="entry name" value="Metallo-depent_PP-like"/>
</dbReference>
<comment type="caution">
    <text evidence="5">The sequence shown here is derived from an EMBL/GenBank/DDBJ whole genome shotgun (WGS) entry which is preliminary data.</text>
</comment>
<dbReference type="SMART" id="SM00854">
    <property type="entry name" value="PGA_cap"/>
    <property type="match status" value="1"/>
</dbReference>
<gene>
    <name evidence="5" type="ORF">EI684_08260</name>
</gene>
<proteinExistence type="inferred from homology"/>
<keyword evidence="3" id="KW-0812">Transmembrane</keyword>
<dbReference type="InterPro" id="IPR052169">
    <property type="entry name" value="CW_Biosynth-Accessory"/>
</dbReference>
<dbReference type="Proteomes" id="UP000280307">
    <property type="component" value="Unassembled WGS sequence"/>
</dbReference>
<feature type="compositionally biased region" description="Pro residues" evidence="2">
    <location>
        <begin position="726"/>
        <end position="735"/>
    </location>
</feature>
<dbReference type="EMBL" id="RSAS01000315">
    <property type="protein sequence ID" value="RRR73810.1"/>
    <property type="molecule type" value="Genomic_DNA"/>
</dbReference>
<evidence type="ECO:0000256" key="2">
    <source>
        <dbReference type="SAM" id="MobiDB-lite"/>
    </source>
</evidence>
<sequence length="754" mass="81819">MSKGWRTYVKNVAPLRLCAFASKNPSYLKAPMPSSIRYLTSSFKRSLAITIFGLMWLLLPFIRPAHAQQPADLTQPLLEANRCGDGVSEVHFTLAATGDTFPHENIQAVGEVQGYDLLFDHVRPFLRAADLAYTNFDGAMVAGAGYTGYPQFNYNPALATALRAAGIGLVSTANNHILDRGPTGLDATLDVLDANNILHHGAVRSQSPERPPFLPITLTRGDAQITIGFIAATWGTNDIPDPFKQVNLLYASNRYGEQGSVREEILAAVRQAQAATDLVVVAAHWGFEYQSDPDASQREAAQQLAAAGADVILGAQSHTLQPVAWIAHNGRQTLVIYSLANFLASQGAFQAQHYSATSVIFYVGIARATDGTVRVTGYRYLPTMHIDADTRPAPIPSGSNAALISHVRTMMRDPDGLRQVAPSPPAAPMTVCPPLLLAEAPTTPITGDFAQHYLMLGPSAALTTLGLPLDVPVLELAGDCTTTLPVLYTERQRLELHDTLPWPYRITGSQLGTYSFTQRYPGRPIERRTDLDDPTAFGDSRFRAFYAQHGGLARFGYPISGALNEDHPETGVPTTVQYFERARFELAPMQPLDAPLQAQVRLGLLGRELRAAGGVAALCGLPMAPILGANAAPPTPTPGVRPSLIPGLTSDDLSLIGAAATQLAQVATPWIPYIAAFAFAMSLLALLGFAFNDWRTNRRRTNRRAYRHRRSAYERFARLPPADSNQPPPASPPPRQTAREEDDDDDLLKNLLDQ</sequence>
<evidence type="ECO:0000256" key="1">
    <source>
        <dbReference type="ARBA" id="ARBA00005662"/>
    </source>
</evidence>
<dbReference type="PANTHER" id="PTHR33393:SF13">
    <property type="entry name" value="PGA BIOSYNTHESIS PROTEIN CAPA"/>
    <property type="match status" value="1"/>
</dbReference>
<protein>
    <submittedName>
        <fullName evidence="5">CapA family protein</fullName>
    </submittedName>
</protein>
<feature type="transmembrane region" description="Helical" evidence="3">
    <location>
        <begin position="670"/>
        <end position="691"/>
    </location>
</feature>
<dbReference type="AlphaFoldDB" id="A0A426U2H3"/>
<feature type="domain" description="Capsule synthesis protein CapA" evidence="4">
    <location>
        <begin position="93"/>
        <end position="346"/>
    </location>
</feature>
<dbReference type="SUPFAM" id="SSF56300">
    <property type="entry name" value="Metallo-dependent phosphatases"/>
    <property type="match status" value="1"/>
</dbReference>